<feature type="non-terminal residue" evidence="1">
    <location>
        <position position="19"/>
    </location>
</feature>
<comment type="caution">
    <text evidence="1">The sequence shown here is derived from an EMBL/GenBank/DDBJ whole genome shotgun (WGS) entry which is preliminary data.</text>
</comment>
<evidence type="ECO:0000313" key="1">
    <source>
        <dbReference type="EMBL" id="EAU65688.1"/>
    </source>
</evidence>
<evidence type="ECO:0000313" key="2">
    <source>
        <dbReference type="Proteomes" id="UP000032702"/>
    </source>
</evidence>
<organism evidence="1 2">
    <name type="scientific">Stigmatella aurantiaca (strain DW4/3-1)</name>
    <dbReference type="NCBI Taxonomy" id="378806"/>
    <lineage>
        <taxon>Bacteria</taxon>
        <taxon>Pseudomonadati</taxon>
        <taxon>Myxococcota</taxon>
        <taxon>Myxococcia</taxon>
        <taxon>Myxococcales</taxon>
        <taxon>Cystobacterineae</taxon>
        <taxon>Archangiaceae</taxon>
        <taxon>Stigmatella</taxon>
    </lineage>
</organism>
<protein>
    <submittedName>
        <fullName evidence="1">Uncharacterized protein</fullName>
    </submittedName>
</protein>
<gene>
    <name evidence="1" type="ORF">STIAU_7840</name>
</gene>
<name>Q08YX7_STIAD</name>
<dbReference type="EMBL" id="AAMD01000074">
    <property type="protein sequence ID" value="EAU65688.1"/>
    <property type="molecule type" value="Genomic_DNA"/>
</dbReference>
<sequence>MPPTPSTRRPGRWRTELDA</sequence>
<accession>Q08YX7</accession>
<dbReference type="AlphaFoldDB" id="Q08YX7"/>
<proteinExistence type="predicted"/>
<reference evidence="1 2" key="1">
    <citation type="submission" date="2006-04" db="EMBL/GenBank/DDBJ databases">
        <authorList>
            <person name="Nierman W.C."/>
        </authorList>
    </citation>
    <scope>NUCLEOTIDE SEQUENCE [LARGE SCALE GENOMIC DNA]</scope>
    <source>
        <strain evidence="1 2">DW4/3-1</strain>
    </source>
</reference>
<dbReference type="Proteomes" id="UP000032702">
    <property type="component" value="Unassembled WGS sequence"/>
</dbReference>